<dbReference type="RefSeq" id="WP_008380275.1">
    <property type="nucleotide sequence ID" value="NZ_BAOP01000024.1"/>
</dbReference>
<feature type="compositionally biased region" description="Low complexity" evidence="1">
    <location>
        <begin position="176"/>
        <end position="186"/>
    </location>
</feature>
<dbReference type="STRING" id="410332.SAMN04488550_3014"/>
<feature type="compositionally biased region" description="Pro residues" evidence="1">
    <location>
        <begin position="163"/>
        <end position="175"/>
    </location>
</feature>
<evidence type="ECO:0000313" key="3">
    <source>
        <dbReference type="Proteomes" id="UP000035009"/>
    </source>
</evidence>
<evidence type="ECO:0000256" key="1">
    <source>
        <dbReference type="SAM" id="MobiDB-lite"/>
    </source>
</evidence>
<dbReference type="Proteomes" id="UP000035009">
    <property type="component" value="Unassembled WGS sequence"/>
</dbReference>
<proteinExistence type="predicted"/>
<organism evidence="2 3">
    <name type="scientific">Gordonia malaquae NBRC 108250</name>
    <dbReference type="NCBI Taxonomy" id="1223542"/>
    <lineage>
        <taxon>Bacteria</taxon>
        <taxon>Bacillati</taxon>
        <taxon>Actinomycetota</taxon>
        <taxon>Actinomycetes</taxon>
        <taxon>Mycobacteriales</taxon>
        <taxon>Gordoniaceae</taxon>
        <taxon>Gordonia</taxon>
    </lineage>
</organism>
<dbReference type="EMBL" id="BAOP01000024">
    <property type="protein sequence ID" value="GAC80920.1"/>
    <property type="molecule type" value="Genomic_DNA"/>
</dbReference>
<gene>
    <name evidence="2" type="ORF">GM1_024_00390</name>
</gene>
<dbReference type="eggNOG" id="COG2304">
    <property type="taxonomic scope" value="Bacteria"/>
</dbReference>
<name>M3UM71_GORML</name>
<accession>M3UM71</accession>
<dbReference type="AlphaFoldDB" id="M3UM71"/>
<reference evidence="2 3" key="1">
    <citation type="submission" date="2013-02" db="EMBL/GenBank/DDBJ databases">
        <title>Whole genome shotgun sequence of Gordonia malaquae NBRC 108250.</title>
        <authorList>
            <person name="Yoshida I."/>
            <person name="Hosoyama A."/>
            <person name="Tsuchikane K."/>
            <person name="Ando Y."/>
            <person name="Baba S."/>
            <person name="Ohji S."/>
            <person name="Hamada M."/>
            <person name="Tamura T."/>
            <person name="Yamazoe A."/>
            <person name="Yamazaki S."/>
            <person name="Fujita N."/>
        </authorList>
    </citation>
    <scope>NUCLEOTIDE SEQUENCE [LARGE SCALE GENOMIC DNA]</scope>
    <source>
        <strain evidence="2 3">NBRC 108250</strain>
    </source>
</reference>
<evidence type="ECO:0000313" key="2">
    <source>
        <dbReference type="EMBL" id="GAC80920.1"/>
    </source>
</evidence>
<comment type="caution">
    <text evidence="2">The sequence shown here is derived from an EMBL/GenBank/DDBJ whole genome shotgun (WGS) entry which is preliminary data.</text>
</comment>
<keyword evidence="3" id="KW-1185">Reference proteome</keyword>
<dbReference type="OrthoDB" id="4318225at2"/>
<sequence length="186" mass="19266">MFVGAANGAQVAARLLATQDEKAQSTVLNGPSFNGIELGDRISDIRRDHPDFPTSSTRDGDLTVYHWHDCDWAFAGTGVLVEIRPGSGTTTIDGIGRGSSVADATRFYGKPVPDSDNADGTRTVVFDAGTADGTGYRTRVQGAGSSGRILDVVVCGCAARPAPQTPLPDSPPPSGTCPTTVTGKTE</sequence>
<protein>
    <submittedName>
        <fullName evidence="2">Uncharacterized protein</fullName>
    </submittedName>
</protein>
<feature type="region of interest" description="Disordered" evidence="1">
    <location>
        <begin position="161"/>
        <end position="186"/>
    </location>
</feature>